<dbReference type="OrthoDB" id="3295834at2"/>
<evidence type="ECO:0000313" key="2">
    <source>
        <dbReference type="Proteomes" id="UP000199039"/>
    </source>
</evidence>
<dbReference type="AlphaFoldDB" id="A0A1G6RUE7"/>
<dbReference type="STRING" id="1814289.SAMN05216410_2765"/>
<dbReference type="Proteomes" id="UP000199039">
    <property type="component" value="Unassembled WGS sequence"/>
</dbReference>
<evidence type="ECO:0008006" key="3">
    <source>
        <dbReference type="Google" id="ProtNLM"/>
    </source>
</evidence>
<reference evidence="1 2" key="1">
    <citation type="submission" date="2016-09" db="EMBL/GenBank/DDBJ databases">
        <authorList>
            <person name="Capua I."/>
            <person name="De Benedictis P."/>
            <person name="Joannis T."/>
            <person name="Lombin L.H."/>
            <person name="Cattoli G."/>
        </authorList>
    </citation>
    <scope>NUCLEOTIDE SEQUENCE [LARGE SCALE GENOMIC DNA]</scope>
    <source>
        <strain evidence="1 2">ISLP-3</strain>
    </source>
</reference>
<name>A0A1G6RUE7_9MICO</name>
<dbReference type="RefSeq" id="WP_093184051.1">
    <property type="nucleotide sequence ID" value="NZ_FMYH01000005.1"/>
</dbReference>
<accession>A0A1G6RUE7</accession>
<dbReference type="EMBL" id="FMYH01000005">
    <property type="protein sequence ID" value="SDD07566.1"/>
    <property type="molecule type" value="Genomic_DNA"/>
</dbReference>
<organism evidence="1 2">
    <name type="scientific">Sanguibacter gelidistatuariae</name>
    <dbReference type="NCBI Taxonomy" id="1814289"/>
    <lineage>
        <taxon>Bacteria</taxon>
        <taxon>Bacillati</taxon>
        <taxon>Actinomycetota</taxon>
        <taxon>Actinomycetes</taxon>
        <taxon>Micrococcales</taxon>
        <taxon>Sanguibacteraceae</taxon>
        <taxon>Sanguibacter</taxon>
    </lineage>
</organism>
<evidence type="ECO:0000313" key="1">
    <source>
        <dbReference type="EMBL" id="SDD07566.1"/>
    </source>
</evidence>
<sequence length="148" mass="16472">MISHDLARSLALSGLLWHPAAGDQFSIQAEELEAAVFTVSELTIEVHTYPDETILRFNGTTEWALDSVSIDQTLWLPSEEQLRALLSGTFRALRRLDSGRPADAWAREEWRYTVEILLGDTPREFTDAEPANAYAQALLALITASAEV</sequence>
<gene>
    <name evidence="1" type="ORF">SAMN05216410_2765</name>
</gene>
<keyword evidence="2" id="KW-1185">Reference proteome</keyword>
<protein>
    <recommendedName>
        <fullName evidence="3">Pilus assembly protein CpaE</fullName>
    </recommendedName>
</protein>
<proteinExistence type="predicted"/>